<accession>A0ACC1XPS0</accession>
<proteinExistence type="predicted"/>
<organism evidence="1 2">
    <name type="scientific">Melia azedarach</name>
    <name type="common">Chinaberry tree</name>
    <dbReference type="NCBI Taxonomy" id="155640"/>
    <lineage>
        <taxon>Eukaryota</taxon>
        <taxon>Viridiplantae</taxon>
        <taxon>Streptophyta</taxon>
        <taxon>Embryophyta</taxon>
        <taxon>Tracheophyta</taxon>
        <taxon>Spermatophyta</taxon>
        <taxon>Magnoliopsida</taxon>
        <taxon>eudicotyledons</taxon>
        <taxon>Gunneridae</taxon>
        <taxon>Pentapetalae</taxon>
        <taxon>rosids</taxon>
        <taxon>malvids</taxon>
        <taxon>Sapindales</taxon>
        <taxon>Meliaceae</taxon>
        <taxon>Melia</taxon>
    </lineage>
</organism>
<evidence type="ECO:0000313" key="2">
    <source>
        <dbReference type="Proteomes" id="UP001164539"/>
    </source>
</evidence>
<dbReference type="Proteomes" id="UP001164539">
    <property type="component" value="Chromosome 8"/>
</dbReference>
<gene>
    <name evidence="1" type="ORF">OWV82_015290</name>
</gene>
<reference evidence="1 2" key="1">
    <citation type="journal article" date="2023" name="Science">
        <title>Complex scaffold remodeling in plant triterpene biosynthesis.</title>
        <authorList>
            <person name="De La Pena R."/>
            <person name="Hodgson H."/>
            <person name="Liu J.C."/>
            <person name="Stephenson M.J."/>
            <person name="Martin A.C."/>
            <person name="Owen C."/>
            <person name="Harkess A."/>
            <person name="Leebens-Mack J."/>
            <person name="Jimenez L.E."/>
            <person name="Osbourn A."/>
            <person name="Sattely E.S."/>
        </authorList>
    </citation>
    <scope>NUCLEOTIDE SEQUENCE [LARGE SCALE GENOMIC DNA]</scope>
    <source>
        <strain evidence="2">cv. JPN11</strain>
        <tissue evidence="1">Leaf</tissue>
    </source>
</reference>
<sequence length="436" mass="48454">MMVRQPRSHVLAIAYPAQGHVGPLMKLCLLIADHGIKVTFVTAACIHARVLAAAAEINNGKAHNSIDIVSIPDGLDPQDGRKDTIQLSECTKRVIPSHLENLIKKADLSEDHEKITCVIADATVAWVLDAAKNMGVKTAMFWPTIVAGFALNLRIQHLIETKIIDHNGTPLKNEMIHISPKLPTMSADDLIWDPIRQKIIFGYATSCDAIPNLLPIGPLLSTNRPGKPTTSLWPEDSTCLNWLDKQPAQSVIYVAFGSIAILYQHQFEELALGLELAGRPFLWVVRPNLLDGSKIKYPDGFLERVADLSKIIDWAPQEQALAHPSVACFISHCGWNSTIEGLSMGVPFLCWPYFADQFLISNYICDFWKVGLELKQDESGTISRQEVKRKLDELLSDGRIRQNGLKIQEMAKKSLGEGGSSMKNFETFVEQLKCMR</sequence>
<keyword evidence="2" id="KW-1185">Reference proteome</keyword>
<dbReference type="EMBL" id="CM051401">
    <property type="protein sequence ID" value="KAJ4713161.1"/>
    <property type="molecule type" value="Genomic_DNA"/>
</dbReference>
<name>A0ACC1XPS0_MELAZ</name>
<protein>
    <submittedName>
        <fullName evidence="1">UDP-glycosyltransferase</fullName>
    </submittedName>
</protein>
<evidence type="ECO:0000313" key="1">
    <source>
        <dbReference type="EMBL" id="KAJ4713161.1"/>
    </source>
</evidence>
<comment type="caution">
    <text evidence="1">The sequence shown here is derived from an EMBL/GenBank/DDBJ whole genome shotgun (WGS) entry which is preliminary data.</text>
</comment>